<evidence type="ECO:0000313" key="1">
    <source>
        <dbReference type="EMBL" id="GAA1701653.1"/>
    </source>
</evidence>
<dbReference type="Proteomes" id="UP001501690">
    <property type="component" value="Unassembled WGS sequence"/>
</dbReference>
<dbReference type="Gene3D" id="2.40.160.20">
    <property type="match status" value="1"/>
</dbReference>
<proteinExistence type="predicted"/>
<dbReference type="Pfam" id="PF11578">
    <property type="entry name" value="DUF3237"/>
    <property type="match status" value="1"/>
</dbReference>
<dbReference type="PANTHER" id="PTHR37315:SF1">
    <property type="entry name" value="UPF0311 PROTEIN BLR7842"/>
    <property type="match status" value="1"/>
</dbReference>
<reference evidence="2" key="1">
    <citation type="journal article" date="2019" name="Int. J. Syst. Evol. Microbiol.">
        <title>The Global Catalogue of Microorganisms (GCM) 10K type strain sequencing project: providing services to taxonomists for standard genome sequencing and annotation.</title>
        <authorList>
            <consortium name="The Broad Institute Genomics Platform"/>
            <consortium name="The Broad Institute Genome Sequencing Center for Infectious Disease"/>
            <person name="Wu L."/>
            <person name="Ma J."/>
        </authorList>
    </citation>
    <scope>NUCLEOTIDE SEQUENCE [LARGE SCALE GENOMIC DNA]</scope>
    <source>
        <strain evidence="2">JCM 15577</strain>
    </source>
</reference>
<dbReference type="PANTHER" id="PTHR37315">
    <property type="entry name" value="UPF0311 PROTEIN BLR7842"/>
    <property type="match status" value="1"/>
</dbReference>
<dbReference type="InterPro" id="IPR020915">
    <property type="entry name" value="UPF0311"/>
</dbReference>
<accession>A0ABP4UA80</accession>
<keyword evidence="2" id="KW-1185">Reference proteome</keyword>
<organism evidence="1 2">
    <name type="scientific">Microbacterium sediminicola</name>
    <dbReference type="NCBI Taxonomy" id="415210"/>
    <lineage>
        <taxon>Bacteria</taxon>
        <taxon>Bacillati</taxon>
        <taxon>Actinomycetota</taxon>
        <taxon>Actinomycetes</taxon>
        <taxon>Micrococcales</taxon>
        <taxon>Microbacteriaceae</taxon>
        <taxon>Microbacterium</taxon>
    </lineage>
</organism>
<dbReference type="EMBL" id="BAAAPL010000002">
    <property type="protein sequence ID" value="GAA1701653.1"/>
    <property type="molecule type" value="Genomic_DNA"/>
</dbReference>
<evidence type="ECO:0000313" key="2">
    <source>
        <dbReference type="Proteomes" id="UP001501690"/>
    </source>
</evidence>
<comment type="caution">
    <text evidence="1">The sequence shown here is derived from an EMBL/GenBank/DDBJ whole genome shotgun (WGS) entry which is preliminary data.</text>
</comment>
<sequence>MDYGQTRAGHRRIVPILGGALSAGLDAEVLPGGADWQIAHADGTLDIDTRYSARTTDGELVHIRTKGVRSGPPEVLEAILAGETRSPDEYHFRVVVTLETASARLRHLQDSIIVAAAAREASLVVYDAYRVL</sequence>
<gene>
    <name evidence="1" type="ORF">GCM10009808_19590</name>
</gene>
<protein>
    <submittedName>
        <fullName evidence="1">DUF3237 domain-containing protein</fullName>
    </submittedName>
</protein>
<name>A0ABP4UA80_9MICO</name>